<protein>
    <recommendedName>
        <fullName evidence="3">DUF2789 domain-containing protein</fullName>
    </recommendedName>
</protein>
<evidence type="ECO:0008006" key="3">
    <source>
        <dbReference type="Google" id="ProtNLM"/>
    </source>
</evidence>
<dbReference type="InterPro" id="IPR038086">
    <property type="entry name" value="DUF2789_sf"/>
</dbReference>
<proteinExistence type="predicted"/>
<dbReference type="RefSeq" id="WP_004333779.1">
    <property type="nucleotide sequence ID" value="NZ_AMXE01000006.1"/>
</dbReference>
<comment type="caution">
    <text evidence="1">The sequence shown here is derived from an EMBL/GenBank/DDBJ whole genome shotgun (WGS) entry which is preliminary data.</text>
</comment>
<gene>
    <name evidence="1" type="ORF">C666_03345</name>
</gene>
<evidence type="ECO:0000313" key="1">
    <source>
        <dbReference type="EMBL" id="ENO90066.1"/>
    </source>
</evidence>
<dbReference type="AlphaFoldDB" id="N6Y730"/>
<sequence>MEKPVHVQKDLFAQLGLPNSAAEIEAFITAHTPLADNVKLPDAPFWTTGQAAFIREQLADDADWAELVDWLDAALRQPRKA</sequence>
<keyword evidence="2" id="KW-1185">Reference proteome</keyword>
<dbReference type="Pfam" id="PF10982">
    <property type="entry name" value="DUF2789"/>
    <property type="match status" value="1"/>
</dbReference>
<dbReference type="STRING" id="1123367.GCA_000621305_00150"/>
<dbReference type="EMBL" id="AMXE01000006">
    <property type="protein sequence ID" value="ENO90066.1"/>
    <property type="molecule type" value="Genomic_DNA"/>
</dbReference>
<dbReference type="Proteomes" id="UP000013232">
    <property type="component" value="Unassembled WGS sequence"/>
</dbReference>
<name>N6Y730_THAL4</name>
<evidence type="ECO:0000313" key="2">
    <source>
        <dbReference type="Proteomes" id="UP000013232"/>
    </source>
</evidence>
<dbReference type="InterPro" id="IPR021250">
    <property type="entry name" value="DUF2789"/>
</dbReference>
<dbReference type="eggNOG" id="COG2040">
    <property type="taxonomic scope" value="Bacteria"/>
</dbReference>
<dbReference type="Gene3D" id="1.10.10.1130">
    <property type="entry name" value="Uncharacterised protein PF10982, DUF2789"/>
    <property type="match status" value="1"/>
</dbReference>
<reference evidence="1 2" key="1">
    <citation type="submission" date="2012-09" db="EMBL/GenBank/DDBJ databases">
        <title>Draft Genome Sequences of 6 Strains from Genus Thauera.</title>
        <authorList>
            <person name="Liu B."/>
            <person name="Shapleigh J.P."/>
            <person name="Frostegard A.H."/>
        </authorList>
    </citation>
    <scope>NUCLEOTIDE SEQUENCE [LARGE SCALE GENOMIC DNA]</scope>
    <source>
        <strain evidence="2">47Lol / DSM 12138</strain>
    </source>
</reference>
<organism evidence="1 2">
    <name type="scientific">Thauera linaloolentis (strain DSM 12138 / JCM 21573 / CCUG 41526 / CIP 105981 / IAM 15112 / NBRC 102519 / 47Lol)</name>
    <dbReference type="NCBI Taxonomy" id="1123367"/>
    <lineage>
        <taxon>Bacteria</taxon>
        <taxon>Pseudomonadati</taxon>
        <taxon>Pseudomonadota</taxon>
        <taxon>Betaproteobacteria</taxon>
        <taxon>Rhodocyclales</taxon>
        <taxon>Zoogloeaceae</taxon>
        <taxon>Thauera</taxon>
    </lineage>
</organism>
<dbReference type="OrthoDB" id="9812295at2"/>
<accession>N6Y730</accession>